<dbReference type="RefSeq" id="XP_033678059.1">
    <property type="nucleotide sequence ID" value="XM_033830188.1"/>
</dbReference>
<dbReference type="InterPro" id="IPR013785">
    <property type="entry name" value="Aldolase_TIM"/>
</dbReference>
<dbReference type="InterPro" id="IPR041233">
    <property type="entry name" value="Melibiase_C"/>
</dbReference>
<evidence type="ECO:0000313" key="10">
    <source>
        <dbReference type="EMBL" id="KAF2243055.1"/>
    </source>
</evidence>
<evidence type="ECO:0000256" key="2">
    <source>
        <dbReference type="ARBA" id="ARBA00009743"/>
    </source>
</evidence>
<dbReference type="Proteomes" id="UP000800094">
    <property type="component" value="Unassembled WGS sequence"/>
</dbReference>
<dbReference type="PANTHER" id="PTHR11452">
    <property type="entry name" value="ALPHA-GALACTOSIDASE/ALPHA-N-ACETYLGALACTOSAMINIDASE"/>
    <property type="match status" value="1"/>
</dbReference>
<name>A0A6A6HXW0_9PLEO</name>
<dbReference type="SUPFAM" id="SSF51011">
    <property type="entry name" value="Glycosyl hydrolase domain"/>
    <property type="match status" value="1"/>
</dbReference>
<keyword evidence="4 8" id="KW-0732">Signal</keyword>
<dbReference type="Gene3D" id="2.60.120.260">
    <property type="entry name" value="Galactose-binding domain-like"/>
    <property type="match status" value="1"/>
</dbReference>
<sequence length="543" mass="59049">MSTKSLLLLVFLTPSAFAGNVKSPTPPMGWNTYNAYGCNPDEQKVKINAQGLVNLGLKELGYSIVTPDCGWMTPNRDSQQRLQWNTALFPSGGKALGDYLHGIGLKFGLYSGAGYYQCGSTNLPGSLGYEDIDANTFAGWGGDTLKYDNCYSTSRTTMVDSDSVEAKSPVRFQKMAASLNNVNRDFQYFICQWGIGENVGDWASNIGNTWRMSNDIYNAWRSIWRITNQVVPYHRQTRPGAFPDMDMLLVGLSALSAEEERFHFGMWAINKSPLIIGGILDSLLSKTSLATLSNKEVIAINQDSLAKQAQLVRRYTEDEWDIWLGELSGSRKVLGVANWNNQSRSHEIDLSSLNITSASARDVWAAKDLGVLTGVQSISLAGHELKLWVLSNITGATTLSSAGYYSAANGTLGGTASIVNCTSGDCVPTQKKVGNIGQGASVAVHSVASKTSGKKLLGVDFINYDYAFATAWDWGSNTRNMTIAVNGGTTKRWAFPISGGDWFETGRLMVEVDGFKAGSSNEVMFRAVGDTWAPDLVGIEIFE</sequence>
<dbReference type="PANTHER" id="PTHR11452:SF75">
    <property type="entry name" value="ALPHA-GALACTOSIDASE MEL1"/>
    <property type="match status" value="1"/>
</dbReference>
<feature type="signal peptide" evidence="8">
    <location>
        <begin position="1"/>
        <end position="18"/>
    </location>
</feature>
<evidence type="ECO:0000256" key="1">
    <source>
        <dbReference type="ARBA" id="ARBA00001255"/>
    </source>
</evidence>
<dbReference type="SUPFAM" id="SSF51445">
    <property type="entry name" value="(Trans)glycosidases"/>
    <property type="match status" value="1"/>
</dbReference>
<dbReference type="InterPro" id="IPR002241">
    <property type="entry name" value="Glyco_hydro_27"/>
</dbReference>
<dbReference type="CDD" id="cd04081">
    <property type="entry name" value="CBM35_galactosidase-like"/>
    <property type="match status" value="1"/>
</dbReference>
<dbReference type="EC" id="3.2.1.22" evidence="3 7"/>
<keyword evidence="5 7" id="KW-0378">Hydrolase</keyword>
<dbReference type="InterPro" id="IPR013780">
    <property type="entry name" value="Glyco_hydro_b"/>
</dbReference>
<dbReference type="FunFam" id="3.20.20.70:FF:000197">
    <property type="entry name" value="Alpha-galactosidase"/>
    <property type="match status" value="1"/>
</dbReference>
<dbReference type="GO" id="GO:0004557">
    <property type="term" value="F:alpha-galactosidase activity"/>
    <property type="evidence" value="ECO:0007669"/>
    <property type="project" value="UniProtKB-EC"/>
</dbReference>
<feature type="domain" description="Alpha galactosidase C-terminal" evidence="9">
    <location>
        <begin position="317"/>
        <end position="390"/>
    </location>
</feature>
<comment type="similarity">
    <text evidence="2 7">Belongs to the glycosyl hydrolase 27 family.</text>
</comment>
<evidence type="ECO:0000256" key="4">
    <source>
        <dbReference type="ARBA" id="ARBA00022729"/>
    </source>
</evidence>
<keyword evidence="6 7" id="KW-0326">Glycosidase</keyword>
<comment type="catalytic activity">
    <reaction evidence="1 7">
        <text>Hydrolysis of terminal, non-reducing alpha-D-galactose residues in alpha-D-galactosides, including galactose oligosaccharides, galactomannans and galactolipids.</text>
        <dbReference type="EC" id="3.2.1.22"/>
    </reaction>
</comment>
<dbReference type="GeneID" id="54583518"/>
<dbReference type="InterPro" id="IPR017853">
    <property type="entry name" value="GH"/>
</dbReference>
<dbReference type="GO" id="GO:0005975">
    <property type="term" value="P:carbohydrate metabolic process"/>
    <property type="evidence" value="ECO:0007669"/>
    <property type="project" value="InterPro"/>
</dbReference>
<proteinExistence type="inferred from homology"/>
<organism evidence="10 11">
    <name type="scientific">Trematosphaeria pertusa</name>
    <dbReference type="NCBI Taxonomy" id="390896"/>
    <lineage>
        <taxon>Eukaryota</taxon>
        <taxon>Fungi</taxon>
        <taxon>Dikarya</taxon>
        <taxon>Ascomycota</taxon>
        <taxon>Pezizomycotina</taxon>
        <taxon>Dothideomycetes</taxon>
        <taxon>Pleosporomycetidae</taxon>
        <taxon>Pleosporales</taxon>
        <taxon>Massarineae</taxon>
        <taxon>Trematosphaeriaceae</taxon>
        <taxon>Trematosphaeria</taxon>
    </lineage>
</organism>
<evidence type="ECO:0000256" key="7">
    <source>
        <dbReference type="RuleBase" id="RU361168"/>
    </source>
</evidence>
<keyword evidence="7" id="KW-1015">Disulfide bond</keyword>
<dbReference type="AlphaFoldDB" id="A0A6A6HXW0"/>
<dbReference type="Pfam" id="PF16499">
    <property type="entry name" value="Melibiase_2"/>
    <property type="match status" value="1"/>
</dbReference>
<evidence type="ECO:0000256" key="6">
    <source>
        <dbReference type="ARBA" id="ARBA00023295"/>
    </source>
</evidence>
<accession>A0A6A6HXW0</accession>
<dbReference type="Pfam" id="PF17801">
    <property type="entry name" value="Melibiase_C"/>
    <property type="match status" value="1"/>
</dbReference>
<reference evidence="10" key="1">
    <citation type="journal article" date="2020" name="Stud. Mycol.">
        <title>101 Dothideomycetes genomes: a test case for predicting lifestyles and emergence of pathogens.</title>
        <authorList>
            <person name="Haridas S."/>
            <person name="Albert R."/>
            <person name="Binder M."/>
            <person name="Bloem J."/>
            <person name="Labutti K."/>
            <person name="Salamov A."/>
            <person name="Andreopoulos B."/>
            <person name="Baker S."/>
            <person name="Barry K."/>
            <person name="Bills G."/>
            <person name="Bluhm B."/>
            <person name="Cannon C."/>
            <person name="Castanera R."/>
            <person name="Culley D."/>
            <person name="Daum C."/>
            <person name="Ezra D."/>
            <person name="Gonzalez J."/>
            <person name="Henrissat B."/>
            <person name="Kuo A."/>
            <person name="Liang C."/>
            <person name="Lipzen A."/>
            <person name="Lutzoni F."/>
            <person name="Magnuson J."/>
            <person name="Mondo S."/>
            <person name="Nolan M."/>
            <person name="Ohm R."/>
            <person name="Pangilinan J."/>
            <person name="Park H.-J."/>
            <person name="Ramirez L."/>
            <person name="Alfaro M."/>
            <person name="Sun H."/>
            <person name="Tritt A."/>
            <person name="Yoshinaga Y."/>
            <person name="Zwiers L.-H."/>
            <person name="Turgeon B."/>
            <person name="Goodwin S."/>
            <person name="Spatafora J."/>
            <person name="Crous P."/>
            <person name="Grigoriev I."/>
        </authorList>
    </citation>
    <scope>NUCLEOTIDE SEQUENCE</scope>
    <source>
        <strain evidence="10">CBS 122368</strain>
    </source>
</reference>
<feature type="chain" id="PRO_5025420260" description="Alpha-galactosidase" evidence="8">
    <location>
        <begin position="19"/>
        <end position="543"/>
    </location>
</feature>
<dbReference type="Gene3D" id="2.60.40.1180">
    <property type="entry name" value="Golgi alpha-mannosidase II"/>
    <property type="match status" value="1"/>
</dbReference>
<protein>
    <recommendedName>
        <fullName evidence="3 7">Alpha-galactosidase</fullName>
        <ecNumber evidence="3 7">3.2.1.22</ecNumber>
    </recommendedName>
    <alternativeName>
        <fullName evidence="7">Melibiase</fullName>
    </alternativeName>
</protein>
<dbReference type="EMBL" id="ML987206">
    <property type="protein sequence ID" value="KAF2243055.1"/>
    <property type="molecule type" value="Genomic_DNA"/>
</dbReference>
<evidence type="ECO:0000313" key="11">
    <source>
        <dbReference type="Proteomes" id="UP000800094"/>
    </source>
</evidence>
<evidence type="ECO:0000256" key="5">
    <source>
        <dbReference type="ARBA" id="ARBA00022801"/>
    </source>
</evidence>
<gene>
    <name evidence="10" type="ORF">BU26DRAFT_524027</name>
</gene>
<evidence type="ECO:0000256" key="3">
    <source>
        <dbReference type="ARBA" id="ARBA00012755"/>
    </source>
</evidence>
<keyword evidence="11" id="KW-1185">Reference proteome</keyword>
<dbReference type="PRINTS" id="PR00740">
    <property type="entry name" value="GLHYDRLASE27"/>
</dbReference>
<dbReference type="OrthoDB" id="5795902at2759"/>
<evidence type="ECO:0000256" key="8">
    <source>
        <dbReference type="SAM" id="SignalP"/>
    </source>
</evidence>
<dbReference type="CDD" id="cd14792">
    <property type="entry name" value="GH27"/>
    <property type="match status" value="1"/>
</dbReference>
<dbReference type="Gene3D" id="3.20.20.70">
    <property type="entry name" value="Aldolase class I"/>
    <property type="match status" value="1"/>
</dbReference>
<evidence type="ECO:0000259" key="9">
    <source>
        <dbReference type="Pfam" id="PF17801"/>
    </source>
</evidence>